<keyword evidence="2" id="KW-0378">Hydrolase</keyword>
<proteinExistence type="predicted"/>
<evidence type="ECO:0000313" key="3">
    <source>
        <dbReference type="Proteomes" id="UP000238479"/>
    </source>
</evidence>
<comment type="caution">
    <text evidence="2">The sequence shown here is derived from an EMBL/GenBank/DDBJ whole genome shotgun (WGS) entry which is preliminary data.</text>
</comment>
<reference evidence="2 3" key="1">
    <citation type="journal article" date="2018" name="Nat. Genet.">
        <title>The Rosa genome provides new insights in the design of modern roses.</title>
        <authorList>
            <person name="Bendahmane M."/>
        </authorList>
    </citation>
    <scope>NUCLEOTIDE SEQUENCE [LARGE SCALE GENOMIC DNA]</scope>
    <source>
        <strain evidence="3">cv. Old Blush</strain>
    </source>
</reference>
<feature type="transmembrane region" description="Helical" evidence="1">
    <location>
        <begin position="6"/>
        <end position="24"/>
    </location>
</feature>
<protein>
    <submittedName>
        <fullName evidence="2">Putative calcium-transporting ATPase</fullName>
        <ecNumber evidence="2">3.6.3.8</ecNumber>
    </submittedName>
</protein>
<dbReference type="GO" id="GO:0016787">
    <property type="term" value="F:hydrolase activity"/>
    <property type="evidence" value="ECO:0007669"/>
    <property type="project" value="UniProtKB-KW"/>
</dbReference>
<keyword evidence="1" id="KW-1133">Transmembrane helix</keyword>
<evidence type="ECO:0000313" key="2">
    <source>
        <dbReference type="EMBL" id="PRQ23680.1"/>
    </source>
</evidence>
<gene>
    <name evidence="2" type="ORF">RchiOBHm_Chr6g0264021</name>
</gene>
<keyword evidence="1" id="KW-0472">Membrane</keyword>
<organism evidence="2 3">
    <name type="scientific">Rosa chinensis</name>
    <name type="common">China rose</name>
    <dbReference type="NCBI Taxonomy" id="74649"/>
    <lineage>
        <taxon>Eukaryota</taxon>
        <taxon>Viridiplantae</taxon>
        <taxon>Streptophyta</taxon>
        <taxon>Embryophyta</taxon>
        <taxon>Tracheophyta</taxon>
        <taxon>Spermatophyta</taxon>
        <taxon>Magnoliopsida</taxon>
        <taxon>eudicotyledons</taxon>
        <taxon>Gunneridae</taxon>
        <taxon>Pentapetalae</taxon>
        <taxon>rosids</taxon>
        <taxon>fabids</taxon>
        <taxon>Rosales</taxon>
        <taxon>Rosaceae</taxon>
        <taxon>Rosoideae</taxon>
        <taxon>Rosoideae incertae sedis</taxon>
        <taxon>Rosa</taxon>
    </lineage>
</organism>
<dbReference type="Gramene" id="PRQ23680">
    <property type="protein sequence ID" value="PRQ23680"/>
    <property type="gene ID" value="RchiOBHm_Chr6g0264021"/>
</dbReference>
<dbReference type="AlphaFoldDB" id="A0A2P6PP24"/>
<dbReference type="STRING" id="74649.A0A2P6PP24"/>
<keyword evidence="3" id="KW-1185">Reference proteome</keyword>
<evidence type="ECO:0000256" key="1">
    <source>
        <dbReference type="SAM" id="Phobius"/>
    </source>
</evidence>
<name>A0A2P6PP24_ROSCH</name>
<keyword evidence="1" id="KW-0812">Transmembrane</keyword>
<dbReference type="EC" id="3.6.3.8" evidence="2"/>
<dbReference type="EMBL" id="PDCK01000044">
    <property type="protein sequence ID" value="PRQ23680.1"/>
    <property type="molecule type" value="Genomic_DNA"/>
</dbReference>
<accession>A0A2P6PP24</accession>
<dbReference type="Proteomes" id="UP000238479">
    <property type="component" value="Chromosome 6"/>
</dbReference>
<sequence>MGLLAAAHLAVYQIIVLLVLDFLGNSIPGLKVDNVHAVSLKNTLIFNAFVFCQLSVEI</sequence>